<reference evidence="1" key="1">
    <citation type="journal article" date="2023" name="Front. Microbiol.">
        <title>Genomic-based phylogenetic and metabolic analyses of the genus Natronomonas, and description of Natronomonas aquatica sp. nov.</title>
        <authorList>
            <person name="Garcia-Roldan A."/>
            <person name="Duran-Viseras A."/>
            <person name="de la Haba R.R."/>
            <person name="Corral P."/>
            <person name="Sanchez-Porro C."/>
            <person name="Ventosa A."/>
        </authorList>
    </citation>
    <scope>NUCLEOTIDE SEQUENCE</scope>
    <source>
        <strain evidence="1">F2-12</strain>
    </source>
</reference>
<dbReference type="SUPFAM" id="SSF51735">
    <property type="entry name" value="NAD(P)-binding Rossmann-fold domains"/>
    <property type="match status" value="1"/>
</dbReference>
<dbReference type="InterPro" id="IPR002347">
    <property type="entry name" value="SDR_fam"/>
</dbReference>
<dbReference type="AlphaFoldDB" id="A0A9R1CR42"/>
<dbReference type="Pfam" id="PF00106">
    <property type="entry name" value="adh_short"/>
    <property type="match status" value="1"/>
</dbReference>
<accession>A0A9R1CR42</accession>
<dbReference type="RefSeq" id="WP_256028094.1">
    <property type="nucleotide sequence ID" value="NZ_JAHLKM010000001.1"/>
</dbReference>
<evidence type="ECO:0000313" key="1">
    <source>
        <dbReference type="EMBL" id="MCQ4332176.1"/>
    </source>
</evidence>
<dbReference type="InterPro" id="IPR036291">
    <property type="entry name" value="NAD(P)-bd_dom_sf"/>
</dbReference>
<evidence type="ECO:0000313" key="2">
    <source>
        <dbReference type="Proteomes" id="UP001139494"/>
    </source>
</evidence>
<organism evidence="1 2">
    <name type="scientific">Natronomonas aquatica</name>
    <dbReference type="NCBI Taxonomy" id="2841590"/>
    <lineage>
        <taxon>Archaea</taxon>
        <taxon>Methanobacteriati</taxon>
        <taxon>Methanobacteriota</taxon>
        <taxon>Stenosarchaea group</taxon>
        <taxon>Halobacteria</taxon>
        <taxon>Halobacteriales</taxon>
        <taxon>Natronomonadaceae</taxon>
        <taxon>Natronomonas</taxon>
    </lineage>
</organism>
<proteinExistence type="predicted"/>
<dbReference type="Proteomes" id="UP001139494">
    <property type="component" value="Unassembled WGS sequence"/>
</dbReference>
<dbReference type="EMBL" id="JAHLKM010000001">
    <property type="protein sequence ID" value="MCQ4332176.1"/>
    <property type="molecule type" value="Genomic_DNA"/>
</dbReference>
<comment type="caution">
    <text evidence="1">The sequence shown here is derived from an EMBL/GenBank/DDBJ whole genome shotgun (WGS) entry which is preliminary data.</text>
</comment>
<sequence length="108" mass="11642">MVGTIESDAVIVTGASSGIGREGVNVTLAREGIDVALAACREERLEELADRVESETDAEEDAIATYRELIDTAGAADDPVTEDLAVPILSDGEVHRTEFRGFRTEYRD</sequence>
<dbReference type="GO" id="GO:0008199">
    <property type="term" value="F:ferric iron binding"/>
    <property type="evidence" value="ECO:0007669"/>
    <property type="project" value="InterPro"/>
</dbReference>
<keyword evidence="2" id="KW-1185">Reference proteome</keyword>
<protein>
    <submittedName>
        <fullName evidence="1">SDR family NAD(P)-dependent oxidoreductase</fullName>
    </submittedName>
</protein>
<gene>
    <name evidence="1" type="ORF">KM295_01465</name>
</gene>
<dbReference type="Gene3D" id="3.40.50.720">
    <property type="entry name" value="NAD(P)-binding Rossmann-like Domain"/>
    <property type="match status" value="1"/>
</dbReference>
<name>A0A9R1CR42_9EURY</name>